<dbReference type="SUPFAM" id="SSF55874">
    <property type="entry name" value="ATPase domain of HSP90 chaperone/DNA topoisomerase II/histidine kinase"/>
    <property type="match status" value="1"/>
</dbReference>
<name>A0A7W7ZEF9_9BACT</name>
<dbReference type="InterPro" id="IPR036097">
    <property type="entry name" value="HisK_dim/P_sf"/>
</dbReference>
<accession>A0A7W7ZEF9</accession>
<dbReference type="Gene3D" id="3.30.450.20">
    <property type="entry name" value="PAS domain"/>
    <property type="match status" value="6"/>
</dbReference>
<sequence length="1003" mass="113172">MEKHPASLELNSADAKSARMEVQMTSLLERFSDGVLMMDREWRVTYANPAAMRISRLRPEDLNSRTHWQLYPETVGTVIERMYRDVMNGGDDALIVYYHEPFDVWLDINIFSIEEGIALHYSDVTSRKRAEQARDESMRKLEQVMAAITDSVVCIDREWNCTFANDAALKILQTDSLIGENLWTRFPGNNDEPFASNYRAAMDQRISTEFEAYYPEPLDIWFRVSAHPFEDGIIIFSSDITSRKRAEALRETTARRLNQVLEVTTDCVFTLDREWRFSFLNGRAATVLYRDDLLGKNIWDEFPAAISSDFGLYYHRCMDEGIASEFESFYPEPLNRWFSIQCRPYDDGIAVYFRDITEKRELDQVFRQQRDVITFVQQSARIAFWTLELATGKLEFDVGSYPVYGHPLAKLNSAAAFRAIIHPADQEQVSADVRRAVESGGLVVNDFRVIDDQGQTRWLEARSQAVVLDGTPVRLGGMTIDVSNRKQNEDALAAGEERYRVLIELSPQFVWAGSPKGEVTYANQGFLDYLSFAMEDLAGTGWLRAYDPVDQPRVLEAWRGSVLSGEALEIEARLINGKTREARWWWIRALPLRDGAGIIVNWLGVAVDIHDRKTAADELHLRQLETERQRAELETVYRTAPIGLALFDPVEFRYLRLNDRQAQTVGLPADEILGRSVTEIAPIPGLNEMFQQVARGKPIRNALIEGATAARPEEHRYWNVNYFPVFNSDGTVRAITAASLEITNQKKAELALIQSEKLAAVGRLASSISHEINNPLEAVTNLLYLIAHEPELPLTAVQYVEMAQSELARISEIAKQALRFHRQAVSATSVTAEALVSTVLNLYRGRLVNSNIAIDASYRTTKPVLCFENDIRQVLTNLIANSIDAMRLGGRLIVRANDATSYSTGYPEGRPGILIAIADTGHGMSKAVLDRIFEPFYTTKALNGTGLGLWISQGIIERHGGYLRVRSSEEIAHRGTVATIFLPHRSAGEIENLNLPQGSIVPI</sequence>
<dbReference type="InterPro" id="IPR004358">
    <property type="entry name" value="Sig_transdc_His_kin-like_C"/>
</dbReference>
<dbReference type="AlphaFoldDB" id="A0A7W7ZEF9"/>
<dbReference type="RefSeq" id="WP_184218030.1">
    <property type="nucleotide sequence ID" value="NZ_JACHIP010000004.1"/>
</dbReference>
<dbReference type="Proteomes" id="UP000540989">
    <property type="component" value="Unassembled WGS sequence"/>
</dbReference>
<proteinExistence type="predicted"/>
<dbReference type="CDD" id="cd00082">
    <property type="entry name" value="HisKA"/>
    <property type="match status" value="1"/>
</dbReference>
<dbReference type="Pfam" id="PF02518">
    <property type="entry name" value="HATPase_c"/>
    <property type="match status" value="1"/>
</dbReference>
<comment type="caution">
    <text evidence="9">The sequence shown here is derived from an EMBL/GenBank/DDBJ whole genome shotgun (WGS) entry which is preliminary data.</text>
</comment>
<dbReference type="InterPro" id="IPR035965">
    <property type="entry name" value="PAS-like_dom_sf"/>
</dbReference>
<evidence type="ECO:0000256" key="5">
    <source>
        <dbReference type="ARBA" id="ARBA00022777"/>
    </source>
</evidence>
<organism evidence="9 10">
    <name type="scientific">Granulicella aggregans</name>
    <dbReference type="NCBI Taxonomy" id="474949"/>
    <lineage>
        <taxon>Bacteria</taxon>
        <taxon>Pseudomonadati</taxon>
        <taxon>Acidobacteriota</taxon>
        <taxon>Terriglobia</taxon>
        <taxon>Terriglobales</taxon>
        <taxon>Acidobacteriaceae</taxon>
        <taxon>Granulicella</taxon>
    </lineage>
</organism>
<dbReference type="InterPro" id="IPR000014">
    <property type="entry name" value="PAS"/>
</dbReference>
<keyword evidence="4" id="KW-0808">Transferase</keyword>
<dbReference type="SUPFAM" id="SSF47384">
    <property type="entry name" value="Homodimeric domain of signal transducing histidine kinase"/>
    <property type="match status" value="1"/>
</dbReference>
<dbReference type="InterPro" id="IPR013656">
    <property type="entry name" value="PAS_4"/>
</dbReference>
<dbReference type="GO" id="GO:0000155">
    <property type="term" value="F:phosphorelay sensor kinase activity"/>
    <property type="evidence" value="ECO:0007669"/>
    <property type="project" value="InterPro"/>
</dbReference>
<evidence type="ECO:0000256" key="1">
    <source>
        <dbReference type="ARBA" id="ARBA00000085"/>
    </source>
</evidence>
<keyword evidence="10" id="KW-1185">Reference proteome</keyword>
<dbReference type="Gene3D" id="3.30.565.10">
    <property type="entry name" value="Histidine kinase-like ATPase, C-terminal domain"/>
    <property type="match status" value="1"/>
</dbReference>
<dbReference type="EMBL" id="JACHIP010000004">
    <property type="protein sequence ID" value="MBB5058404.1"/>
    <property type="molecule type" value="Genomic_DNA"/>
</dbReference>
<keyword evidence="3" id="KW-0597">Phosphoprotein</keyword>
<dbReference type="Pfam" id="PF08448">
    <property type="entry name" value="PAS_4"/>
    <property type="match status" value="5"/>
</dbReference>
<dbReference type="SMART" id="SM00086">
    <property type="entry name" value="PAC"/>
    <property type="match status" value="2"/>
</dbReference>
<feature type="domain" description="Histidine kinase" evidence="6">
    <location>
        <begin position="767"/>
        <end position="986"/>
    </location>
</feature>
<feature type="domain" description="PAS" evidence="7">
    <location>
        <begin position="20"/>
        <end position="90"/>
    </location>
</feature>
<dbReference type="InterPro" id="IPR013655">
    <property type="entry name" value="PAS_fold_3"/>
</dbReference>
<evidence type="ECO:0000259" key="8">
    <source>
        <dbReference type="PROSITE" id="PS50113"/>
    </source>
</evidence>
<evidence type="ECO:0000259" key="7">
    <source>
        <dbReference type="PROSITE" id="PS50112"/>
    </source>
</evidence>
<dbReference type="NCBIfam" id="TIGR00229">
    <property type="entry name" value="sensory_box"/>
    <property type="match status" value="3"/>
</dbReference>
<gene>
    <name evidence="9" type="ORF">HDF16_003118</name>
</gene>
<feature type="domain" description="PAS" evidence="7">
    <location>
        <begin position="495"/>
        <end position="566"/>
    </location>
</feature>
<dbReference type="Pfam" id="PF00512">
    <property type="entry name" value="HisKA"/>
    <property type="match status" value="1"/>
</dbReference>
<keyword evidence="5" id="KW-0418">Kinase</keyword>
<dbReference type="InterPro" id="IPR003661">
    <property type="entry name" value="HisK_dim/P_dom"/>
</dbReference>
<protein>
    <recommendedName>
        <fullName evidence="2">histidine kinase</fullName>
        <ecNumber evidence="2">2.7.13.3</ecNumber>
    </recommendedName>
</protein>
<evidence type="ECO:0000256" key="2">
    <source>
        <dbReference type="ARBA" id="ARBA00012438"/>
    </source>
</evidence>
<dbReference type="CDD" id="cd00130">
    <property type="entry name" value="PAS"/>
    <property type="match status" value="3"/>
</dbReference>
<dbReference type="PROSITE" id="PS50113">
    <property type="entry name" value="PAC"/>
    <property type="match status" value="2"/>
</dbReference>
<dbReference type="SMART" id="SM00387">
    <property type="entry name" value="HATPase_c"/>
    <property type="match status" value="1"/>
</dbReference>
<dbReference type="Gene3D" id="1.10.287.130">
    <property type="match status" value="1"/>
</dbReference>
<dbReference type="PROSITE" id="PS50109">
    <property type="entry name" value="HIS_KIN"/>
    <property type="match status" value="1"/>
</dbReference>
<feature type="domain" description="PAC" evidence="8">
    <location>
        <begin position="443"/>
        <end position="494"/>
    </location>
</feature>
<dbReference type="InterPro" id="IPR001610">
    <property type="entry name" value="PAC"/>
</dbReference>
<dbReference type="SUPFAM" id="SSF55785">
    <property type="entry name" value="PYP-like sensor domain (PAS domain)"/>
    <property type="match status" value="6"/>
</dbReference>
<evidence type="ECO:0000313" key="10">
    <source>
        <dbReference type="Proteomes" id="UP000540989"/>
    </source>
</evidence>
<comment type="catalytic activity">
    <reaction evidence="1">
        <text>ATP + protein L-histidine = ADP + protein N-phospho-L-histidine.</text>
        <dbReference type="EC" id="2.7.13.3"/>
    </reaction>
</comment>
<dbReference type="InterPro" id="IPR000700">
    <property type="entry name" value="PAS-assoc_C"/>
</dbReference>
<dbReference type="PANTHER" id="PTHR43304:SF1">
    <property type="entry name" value="PAC DOMAIN-CONTAINING PROTEIN"/>
    <property type="match status" value="1"/>
</dbReference>
<feature type="domain" description="PAC" evidence="8">
    <location>
        <begin position="568"/>
        <end position="621"/>
    </location>
</feature>
<evidence type="ECO:0000259" key="6">
    <source>
        <dbReference type="PROSITE" id="PS50109"/>
    </source>
</evidence>
<evidence type="ECO:0000256" key="3">
    <source>
        <dbReference type="ARBA" id="ARBA00022553"/>
    </source>
</evidence>
<dbReference type="InterPro" id="IPR052162">
    <property type="entry name" value="Sensor_kinase/Photoreceptor"/>
</dbReference>
<evidence type="ECO:0000256" key="4">
    <source>
        <dbReference type="ARBA" id="ARBA00022679"/>
    </source>
</evidence>
<dbReference type="SMART" id="SM00091">
    <property type="entry name" value="PAS"/>
    <property type="match status" value="5"/>
</dbReference>
<dbReference type="EC" id="2.7.13.3" evidence="2"/>
<dbReference type="PANTHER" id="PTHR43304">
    <property type="entry name" value="PHYTOCHROME-LIKE PROTEIN CPH1"/>
    <property type="match status" value="1"/>
</dbReference>
<reference evidence="9 10" key="1">
    <citation type="submission" date="2020-08" db="EMBL/GenBank/DDBJ databases">
        <title>Genomic Encyclopedia of Type Strains, Phase IV (KMG-V): Genome sequencing to study the core and pangenomes of soil and plant-associated prokaryotes.</title>
        <authorList>
            <person name="Whitman W."/>
        </authorList>
    </citation>
    <scope>NUCLEOTIDE SEQUENCE [LARGE SCALE GENOMIC DNA]</scope>
    <source>
        <strain evidence="9 10">M8UP14</strain>
    </source>
</reference>
<evidence type="ECO:0000313" key="9">
    <source>
        <dbReference type="EMBL" id="MBB5058404.1"/>
    </source>
</evidence>
<dbReference type="InterPro" id="IPR005467">
    <property type="entry name" value="His_kinase_dom"/>
</dbReference>
<dbReference type="PROSITE" id="PS50112">
    <property type="entry name" value="PAS"/>
    <property type="match status" value="2"/>
</dbReference>
<dbReference type="PRINTS" id="PR00344">
    <property type="entry name" value="BCTRLSENSOR"/>
</dbReference>
<dbReference type="InterPro" id="IPR003594">
    <property type="entry name" value="HATPase_dom"/>
</dbReference>
<dbReference type="Pfam" id="PF08447">
    <property type="entry name" value="PAS_3"/>
    <property type="match status" value="1"/>
</dbReference>
<dbReference type="InterPro" id="IPR036890">
    <property type="entry name" value="HATPase_C_sf"/>
</dbReference>